<sequence>MKMLTKANRKALPKLYTNEEKPLSEAMAVVKFFTPWTYWTWYASEGEPVLDDQGNEIDFKFFGLVDGHEMELGYFLLSELESMAGRFGLKIERDMHWKPKSLQAIMDGDK</sequence>
<dbReference type="Pfam" id="PF11171">
    <property type="entry name" value="DUF2958"/>
    <property type="match status" value="1"/>
</dbReference>
<evidence type="ECO:0008006" key="2">
    <source>
        <dbReference type="Google" id="ProtNLM"/>
    </source>
</evidence>
<name>A0A0F9FTG1_9ZZZZ</name>
<accession>A0A0F9FTG1</accession>
<dbReference type="AlphaFoldDB" id="A0A0F9FTG1"/>
<proteinExistence type="predicted"/>
<comment type="caution">
    <text evidence="1">The sequence shown here is derived from an EMBL/GenBank/DDBJ whole genome shotgun (WGS) entry which is preliminary data.</text>
</comment>
<gene>
    <name evidence="1" type="ORF">LCGC14_1913760</name>
</gene>
<dbReference type="InterPro" id="IPR021341">
    <property type="entry name" value="DUF2958"/>
</dbReference>
<organism evidence="1">
    <name type="scientific">marine sediment metagenome</name>
    <dbReference type="NCBI Taxonomy" id="412755"/>
    <lineage>
        <taxon>unclassified sequences</taxon>
        <taxon>metagenomes</taxon>
        <taxon>ecological metagenomes</taxon>
    </lineage>
</organism>
<protein>
    <recommendedName>
        <fullName evidence="2">DUF2958 domain-containing protein</fullName>
    </recommendedName>
</protein>
<evidence type="ECO:0000313" key="1">
    <source>
        <dbReference type="EMBL" id="KKL89528.1"/>
    </source>
</evidence>
<dbReference type="EMBL" id="LAZR01020260">
    <property type="protein sequence ID" value="KKL89528.1"/>
    <property type="molecule type" value="Genomic_DNA"/>
</dbReference>
<reference evidence="1" key="1">
    <citation type="journal article" date="2015" name="Nature">
        <title>Complex archaea that bridge the gap between prokaryotes and eukaryotes.</title>
        <authorList>
            <person name="Spang A."/>
            <person name="Saw J.H."/>
            <person name="Jorgensen S.L."/>
            <person name="Zaremba-Niedzwiedzka K."/>
            <person name="Martijn J."/>
            <person name="Lind A.E."/>
            <person name="van Eijk R."/>
            <person name="Schleper C."/>
            <person name="Guy L."/>
            <person name="Ettema T.J."/>
        </authorList>
    </citation>
    <scope>NUCLEOTIDE SEQUENCE</scope>
</reference>